<feature type="non-terminal residue" evidence="2">
    <location>
        <position position="79"/>
    </location>
</feature>
<dbReference type="InterPro" id="IPR002156">
    <property type="entry name" value="RNaseH_domain"/>
</dbReference>
<reference evidence="2 3" key="1">
    <citation type="submission" date="2021-06" db="EMBL/GenBank/DDBJ databases">
        <authorList>
            <person name="Kallberg Y."/>
            <person name="Tangrot J."/>
            <person name="Rosling A."/>
        </authorList>
    </citation>
    <scope>NUCLEOTIDE SEQUENCE [LARGE SCALE GENOMIC DNA]</scope>
    <source>
        <strain evidence="2 3">120-4 pot B 10/14</strain>
    </source>
</reference>
<evidence type="ECO:0000259" key="1">
    <source>
        <dbReference type="Pfam" id="PF00075"/>
    </source>
</evidence>
<dbReference type="Proteomes" id="UP000789901">
    <property type="component" value="Unassembled WGS sequence"/>
</dbReference>
<dbReference type="Pfam" id="PF00075">
    <property type="entry name" value="RNase_H"/>
    <property type="match status" value="1"/>
</dbReference>
<dbReference type="SUPFAM" id="SSF53098">
    <property type="entry name" value="Ribonuclease H-like"/>
    <property type="match status" value="1"/>
</dbReference>
<sequence length="79" mass="9224">HWCCFNDNKYKNISERLPGNPQTNKRVEIYTVIRALKTVNNLLDIIINTDNRKGKTYFKHVKGHSGIYGNEQADRLAYL</sequence>
<feature type="non-terminal residue" evidence="2">
    <location>
        <position position="1"/>
    </location>
</feature>
<dbReference type="EMBL" id="CAJVQB010121804">
    <property type="protein sequence ID" value="CAG8853256.1"/>
    <property type="molecule type" value="Genomic_DNA"/>
</dbReference>
<dbReference type="InterPro" id="IPR012337">
    <property type="entry name" value="RNaseH-like_sf"/>
</dbReference>
<evidence type="ECO:0000313" key="3">
    <source>
        <dbReference type="Proteomes" id="UP000789901"/>
    </source>
</evidence>
<feature type="domain" description="RNase H type-1" evidence="1">
    <location>
        <begin position="53"/>
        <end position="77"/>
    </location>
</feature>
<keyword evidence="3" id="KW-1185">Reference proteome</keyword>
<proteinExistence type="predicted"/>
<gene>
    <name evidence="2" type="ORF">GMARGA_LOCUS42077</name>
</gene>
<organism evidence="2 3">
    <name type="scientific">Gigaspora margarita</name>
    <dbReference type="NCBI Taxonomy" id="4874"/>
    <lineage>
        <taxon>Eukaryota</taxon>
        <taxon>Fungi</taxon>
        <taxon>Fungi incertae sedis</taxon>
        <taxon>Mucoromycota</taxon>
        <taxon>Glomeromycotina</taxon>
        <taxon>Glomeromycetes</taxon>
        <taxon>Diversisporales</taxon>
        <taxon>Gigasporaceae</taxon>
        <taxon>Gigaspora</taxon>
    </lineage>
</organism>
<comment type="caution">
    <text evidence="2">The sequence shown here is derived from an EMBL/GenBank/DDBJ whole genome shotgun (WGS) entry which is preliminary data.</text>
</comment>
<accession>A0ABN7XFQ4</accession>
<evidence type="ECO:0000313" key="2">
    <source>
        <dbReference type="EMBL" id="CAG8853256.1"/>
    </source>
</evidence>
<protein>
    <submittedName>
        <fullName evidence="2">38954_t:CDS:1</fullName>
    </submittedName>
</protein>
<dbReference type="Gene3D" id="3.30.420.10">
    <property type="entry name" value="Ribonuclease H-like superfamily/Ribonuclease H"/>
    <property type="match status" value="2"/>
</dbReference>
<dbReference type="InterPro" id="IPR036397">
    <property type="entry name" value="RNaseH_sf"/>
</dbReference>
<name>A0ABN7XFQ4_GIGMA</name>